<dbReference type="InterPro" id="IPR036322">
    <property type="entry name" value="WD40_repeat_dom_sf"/>
</dbReference>
<evidence type="ECO:0000256" key="2">
    <source>
        <dbReference type="SAM" id="MobiDB-lite"/>
    </source>
</evidence>
<keyword evidence="4" id="KW-1185">Reference proteome</keyword>
<feature type="region of interest" description="Disordered" evidence="2">
    <location>
        <begin position="1"/>
        <end position="35"/>
    </location>
</feature>
<dbReference type="EMBL" id="CAWYQH010000119">
    <property type="protein sequence ID" value="CAK8690750.1"/>
    <property type="molecule type" value="Genomic_DNA"/>
</dbReference>
<dbReference type="PANTHER" id="PTHR47822">
    <property type="entry name" value="CARBOHYDRATE BINDING DOMAIN CONTAINING PROTEIN"/>
    <property type="match status" value="1"/>
</dbReference>
<name>A0ABP0GKP5_CLALP</name>
<feature type="repeat" description="WD" evidence="1">
    <location>
        <begin position="205"/>
        <end position="247"/>
    </location>
</feature>
<dbReference type="Proteomes" id="UP001642483">
    <property type="component" value="Unassembled WGS sequence"/>
</dbReference>
<evidence type="ECO:0000313" key="4">
    <source>
        <dbReference type="Proteomes" id="UP001642483"/>
    </source>
</evidence>
<gene>
    <name evidence="3" type="ORF">CVLEPA_LOCUS23326</name>
</gene>
<reference evidence="3 4" key="1">
    <citation type="submission" date="2024-02" db="EMBL/GenBank/DDBJ databases">
        <authorList>
            <person name="Daric V."/>
            <person name="Darras S."/>
        </authorList>
    </citation>
    <scope>NUCLEOTIDE SEQUENCE [LARGE SCALE GENOMIC DNA]</scope>
</reference>
<accession>A0ABP0GKP5</accession>
<proteinExistence type="predicted"/>
<dbReference type="SUPFAM" id="SSF50978">
    <property type="entry name" value="WD40 repeat-like"/>
    <property type="match status" value="1"/>
</dbReference>
<dbReference type="InterPro" id="IPR015943">
    <property type="entry name" value="WD40/YVTN_repeat-like_dom_sf"/>
</dbReference>
<evidence type="ECO:0000313" key="3">
    <source>
        <dbReference type="EMBL" id="CAK8690750.1"/>
    </source>
</evidence>
<dbReference type="SMART" id="SM00320">
    <property type="entry name" value="WD40"/>
    <property type="match status" value="5"/>
</dbReference>
<evidence type="ECO:0000256" key="1">
    <source>
        <dbReference type="PROSITE-ProRule" id="PRU00221"/>
    </source>
</evidence>
<dbReference type="Gene3D" id="2.130.10.10">
    <property type="entry name" value="YVTN repeat-like/Quinoprotein amine dehydrogenase"/>
    <property type="match status" value="2"/>
</dbReference>
<feature type="compositionally biased region" description="Basic and acidic residues" evidence="2">
    <location>
        <begin position="25"/>
        <end position="35"/>
    </location>
</feature>
<dbReference type="PANTHER" id="PTHR47822:SF2">
    <property type="entry name" value="F-BOX AND WD-40 DOMAIN PROTEIN 7"/>
    <property type="match status" value="1"/>
</dbReference>
<sequence>MDSSVDHSHIPGHQSHSLSSPHFAGSHESHGDGHHKGLVTEVHQHKPHHVSVEGDIKILKTVELNSEGMCCKFSEDGEKMALGLSNGDIKVYKAATGSCIYHLSDEDTKSDRLPVTSLNFVPKDLSSRGELLIATYASGVIKFWHIETATSLQTIHESCQLLAASLSPSSLHLVVGGSSEQIYLYDVATGKKAGICAPSPNKLVMDGHRFRIFALKHYPIDDCTFLSGGWDDTIQIWDQREEHSVRRIFGPHICGDGLDVDVKHGHILSASWRKHDVLQVWDFKTGNRIKTIPPDFSGDSLLYCGQWLGKDHILCGGSEQNIVRVIDKTTLATSGIISHLPSGVYSVDHDRNRLSRHHHHHGDVTMITATAGNHLYFLSNAPVVPKHEK</sequence>
<dbReference type="InterPro" id="IPR001680">
    <property type="entry name" value="WD40_rpt"/>
</dbReference>
<organism evidence="3 4">
    <name type="scientific">Clavelina lepadiformis</name>
    <name type="common">Light-bulb sea squirt</name>
    <name type="synonym">Ascidia lepadiformis</name>
    <dbReference type="NCBI Taxonomy" id="159417"/>
    <lineage>
        <taxon>Eukaryota</taxon>
        <taxon>Metazoa</taxon>
        <taxon>Chordata</taxon>
        <taxon>Tunicata</taxon>
        <taxon>Ascidiacea</taxon>
        <taxon>Aplousobranchia</taxon>
        <taxon>Clavelinidae</taxon>
        <taxon>Clavelina</taxon>
    </lineage>
</organism>
<comment type="caution">
    <text evidence="3">The sequence shown here is derived from an EMBL/GenBank/DDBJ whole genome shotgun (WGS) entry which is preliminary data.</text>
</comment>
<keyword evidence="1" id="KW-0853">WD repeat</keyword>
<protein>
    <submittedName>
        <fullName evidence="3">Uncharacterized protein</fullName>
    </submittedName>
</protein>
<dbReference type="PROSITE" id="PS50082">
    <property type="entry name" value="WD_REPEATS_2"/>
    <property type="match status" value="1"/>
</dbReference>